<gene>
    <name evidence="1" type="ORF">BRAD3257_6156</name>
</gene>
<proteinExistence type="predicted"/>
<evidence type="ECO:0000313" key="1">
    <source>
        <dbReference type="EMBL" id="SPP97070.1"/>
    </source>
</evidence>
<evidence type="ECO:0000313" key="2">
    <source>
        <dbReference type="Proteomes" id="UP000246085"/>
    </source>
</evidence>
<accession>A0A2U3Q6Q3</accession>
<dbReference type="EMBL" id="LS398110">
    <property type="protein sequence ID" value="SPP97070.1"/>
    <property type="molecule type" value="Genomic_DNA"/>
</dbReference>
<dbReference type="Proteomes" id="UP000246085">
    <property type="component" value="Chromosome BRAD3257"/>
</dbReference>
<name>A0A2U3Q6Q3_9BRAD</name>
<reference evidence="1 2" key="1">
    <citation type="submission" date="2018-03" db="EMBL/GenBank/DDBJ databases">
        <authorList>
            <person name="Gully D."/>
        </authorList>
    </citation>
    <scope>NUCLEOTIDE SEQUENCE [LARGE SCALE GENOMIC DNA]</scope>
    <source>
        <strain evidence="1">ORS3257</strain>
    </source>
</reference>
<sequence length="42" mass="4829">MSRKSTLPKRLQPMLATLTDAPFVDPHGVFEDKYDGFRMVCE</sequence>
<dbReference type="KEGG" id="bvz:BRAD3257_6156"/>
<organism evidence="1 2">
    <name type="scientific">Bradyrhizobium vignae</name>
    <dbReference type="NCBI Taxonomy" id="1549949"/>
    <lineage>
        <taxon>Bacteria</taxon>
        <taxon>Pseudomonadati</taxon>
        <taxon>Pseudomonadota</taxon>
        <taxon>Alphaproteobacteria</taxon>
        <taxon>Hyphomicrobiales</taxon>
        <taxon>Nitrobacteraceae</taxon>
        <taxon>Bradyrhizobium</taxon>
    </lineage>
</organism>
<evidence type="ECO:0008006" key="3">
    <source>
        <dbReference type="Google" id="ProtNLM"/>
    </source>
</evidence>
<dbReference type="AlphaFoldDB" id="A0A2U3Q6Q3"/>
<protein>
    <recommendedName>
        <fullName evidence="3">ATP-dependent DNA ligase family profile domain-containing protein</fullName>
    </recommendedName>
</protein>